<dbReference type="GO" id="GO:0005741">
    <property type="term" value="C:mitochondrial outer membrane"/>
    <property type="evidence" value="ECO:0007669"/>
    <property type="project" value="UniProtKB-SubCell"/>
</dbReference>
<dbReference type="InterPro" id="IPR014843">
    <property type="entry name" value="Him1/Fmp52"/>
</dbReference>
<keyword evidence="3" id="KW-1000">Mitochondrion outer membrane</keyword>
<name>A0A2W1FQS3_9PLEO</name>
<dbReference type="EMBL" id="NQIK02000010">
    <property type="protein sequence ID" value="KAF7565812.1"/>
    <property type="molecule type" value="Genomic_DNA"/>
</dbReference>
<dbReference type="InterPro" id="IPR036291">
    <property type="entry name" value="NAD(P)-bd_dom_sf"/>
</dbReference>
<keyword evidence="5" id="KW-0496">Mitochondrion</keyword>
<accession>A0A2W1FQS3</accession>
<reference evidence="7" key="1">
    <citation type="journal article" date="2018" name="BMC Genomics">
        <title>Comparative genomics of the wheat fungal pathogen Pyrenophora tritici-repentis reveals chromosomal variations and genome plasticity.</title>
        <authorList>
            <person name="Moolhuijzen P."/>
            <person name="See P.T."/>
            <person name="Hane J.K."/>
            <person name="Shi G."/>
            <person name="Liu Z."/>
            <person name="Oliver R.P."/>
            <person name="Moffat C.S."/>
        </authorList>
    </citation>
    <scope>NUCLEOTIDE SEQUENCE [LARGE SCALE GENOMIC DNA]</scope>
    <source>
        <strain evidence="7">M4</strain>
    </source>
</reference>
<proteinExistence type="inferred from homology"/>
<evidence type="ECO:0000313" key="10">
    <source>
        <dbReference type="Proteomes" id="UP000249757"/>
    </source>
</evidence>
<evidence type="ECO:0000313" key="8">
    <source>
        <dbReference type="EMBL" id="KAI1509781.1"/>
    </source>
</evidence>
<keyword evidence="4" id="KW-0809">Transit peptide</keyword>
<dbReference type="Proteomes" id="UP000245464">
    <property type="component" value="Chromosome 10"/>
</dbReference>
<evidence type="ECO:0000313" key="9">
    <source>
        <dbReference type="Proteomes" id="UP000245464"/>
    </source>
</evidence>
<evidence type="ECO:0000256" key="1">
    <source>
        <dbReference type="ARBA" id="ARBA00004450"/>
    </source>
</evidence>
<keyword evidence="6" id="KW-0472">Membrane</keyword>
<evidence type="ECO:0000256" key="2">
    <source>
        <dbReference type="ARBA" id="ARBA00006617"/>
    </source>
</evidence>
<gene>
    <name evidence="8" type="ORF">Ptr86124_011367</name>
    <name evidence="7" type="ORF">PtrM4_052460</name>
</gene>
<sequence>MATAVLAGSTGLVGNQILTHLLAHPSFSQIHAYTRRPLPNPAGSTKLIPIHATDTSTWPSLFPAASTNPKLFFSGLGTTRAAVGGVEAQRAIDYELNYNLAAAAKAAGVETYVLISTNGANSGSYLAYAKMKGELEDAVKALGFKHTVILRPGLIVGERTESRPAEAAFRWVAKGLGGLSPKLTDWWAQDAGVIGRAAVEAGIRCAEGKTAEGVWVMGMGEILELGKGKA</sequence>
<evidence type="ECO:0000256" key="3">
    <source>
        <dbReference type="ARBA" id="ARBA00022787"/>
    </source>
</evidence>
<evidence type="ECO:0000256" key="6">
    <source>
        <dbReference type="ARBA" id="ARBA00023136"/>
    </source>
</evidence>
<evidence type="ECO:0000313" key="7">
    <source>
        <dbReference type="EMBL" id="KAF7565812.1"/>
    </source>
</evidence>
<dbReference type="PANTHER" id="PTHR14097">
    <property type="entry name" value="OXIDOREDUCTASE HTATIP2"/>
    <property type="match status" value="1"/>
</dbReference>
<dbReference type="EMBL" id="NRDI02000019">
    <property type="protein sequence ID" value="KAI1509781.1"/>
    <property type="molecule type" value="Genomic_DNA"/>
</dbReference>
<dbReference type="GO" id="GO:0051170">
    <property type="term" value="P:import into nucleus"/>
    <property type="evidence" value="ECO:0007669"/>
    <property type="project" value="TreeGrafter"/>
</dbReference>
<dbReference type="OMA" id="DWPQLTI"/>
<evidence type="ECO:0000256" key="4">
    <source>
        <dbReference type="ARBA" id="ARBA00022946"/>
    </source>
</evidence>
<comment type="subcellular location">
    <subcellularLocation>
        <location evidence="1">Mitochondrion outer membrane</location>
        <topology evidence="1">Peripheral membrane protein</topology>
    </subcellularLocation>
</comment>
<reference evidence="8" key="2">
    <citation type="submission" date="2021-05" db="EMBL/GenBank/DDBJ databases">
        <authorList>
            <person name="Moolhuijzen P.M."/>
            <person name="Moffat C.S."/>
        </authorList>
    </citation>
    <scope>NUCLEOTIDE SEQUENCE</scope>
    <source>
        <strain evidence="8">86-124</strain>
    </source>
</reference>
<protein>
    <submittedName>
        <fullName evidence="7">Nucleoside-diphosphate-sugar epimerase</fullName>
    </submittedName>
</protein>
<dbReference type="AlphaFoldDB" id="A0A2W1FQS3"/>
<keyword evidence="10" id="KW-1185">Reference proteome</keyword>
<dbReference type="OrthoDB" id="430436at2759"/>
<dbReference type="Pfam" id="PF08732">
    <property type="entry name" value="HIM1"/>
    <property type="match status" value="1"/>
</dbReference>
<dbReference type="PANTHER" id="PTHR14097:SF7">
    <property type="entry name" value="OXIDOREDUCTASE HTATIP2"/>
    <property type="match status" value="1"/>
</dbReference>
<comment type="similarity">
    <text evidence="2">Belongs to the FMP52 family.</text>
</comment>
<dbReference type="Gene3D" id="3.40.50.720">
    <property type="entry name" value="NAD(P)-binding Rossmann-like Domain"/>
    <property type="match status" value="1"/>
</dbReference>
<dbReference type="SUPFAM" id="SSF51735">
    <property type="entry name" value="NAD(P)-binding Rossmann-fold domains"/>
    <property type="match status" value="1"/>
</dbReference>
<reference evidence="10" key="4">
    <citation type="journal article" date="2022" name="Microb. Genom.">
        <title>A global pangenome for the wheat fungal pathogen Pyrenophora tritici-repentis and prediction of effector protein structural homology.</title>
        <authorList>
            <person name="Moolhuijzen P.M."/>
            <person name="See P.T."/>
            <person name="Shi G."/>
            <person name="Powell H.R."/>
            <person name="Cockram J."/>
            <person name="Jorgensen L.N."/>
            <person name="Benslimane H."/>
            <person name="Strelkov S.E."/>
            <person name="Turner J."/>
            <person name="Liu Z."/>
            <person name="Moffat C.S."/>
        </authorList>
    </citation>
    <scope>NUCLEOTIDE SEQUENCE [LARGE SCALE GENOMIC DNA]</scope>
</reference>
<evidence type="ECO:0000256" key="5">
    <source>
        <dbReference type="ARBA" id="ARBA00023128"/>
    </source>
</evidence>
<reference evidence="8" key="3">
    <citation type="journal article" date="2022" name="bioRxiv">
        <title>A global pangenome for the wheat fungal pathogen Pyrenophora tritici-repentis and prediction of effector protein structural homology.</title>
        <authorList>
            <person name="Moolhuijzen P."/>
            <person name="See P.T."/>
            <person name="Shi G."/>
            <person name="Powell H.R."/>
            <person name="Cockram J."/>
            <person name="Jorgensen L.N."/>
            <person name="Benslimane H."/>
            <person name="Strelkov S.E."/>
            <person name="Turner J."/>
            <person name="Liu Z."/>
            <person name="Moffat C.S."/>
        </authorList>
    </citation>
    <scope>NUCLEOTIDE SEQUENCE</scope>
    <source>
        <strain evidence="8">86-124</strain>
    </source>
</reference>
<organism evidence="7 9">
    <name type="scientific">Pyrenophora tritici-repentis</name>
    <dbReference type="NCBI Taxonomy" id="45151"/>
    <lineage>
        <taxon>Eukaryota</taxon>
        <taxon>Fungi</taxon>
        <taxon>Dikarya</taxon>
        <taxon>Ascomycota</taxon>
        <taxon>Pezizomycotina</taxon>
        <taxon>Dothideomycetes</taxon>
        <taxon>Pleosporomycetidae</taxon>
        <taxon>Pleosporales</taxon>
        <taxon>Pleosporineae</taxon>
        <taxon>Pleosporaceae</taxon>
        <taxon>Pyrenophora</taxon>
    </lineage>
</organism>
<comment type="caution">
    <text evidence="7">The sequence shown here is derived from an EMBL/GenBank/DDBJ whole genome shotgun (WGS) entry which is preliminary data.</text>
</comment>
<dbReference type="Proteomes" id="UP000249757">
    <property type="component" value="Unassembled WGS sequence"/>
</dbReference>
<dbReference type="FunFam" id="3.40.50.720:FF:000366">
    <property type="entry name" value="Protein FMP52, mitochondrial"/>
    <property type="match status" value="1"/>
</dbReference>